<evidence type="ECO:0000313" key="2">
    <source>
        <dbReference type="Proteomes" id="UP001732700"/>
    </source>
</evidence>
<reference evidence="1" key="1">
    <citation type="submission" date="2021-05" db="EMBL/GenBank/DDBJ databases">
        <authorList>
            <person name="Scholz U."/>
            <person name="Mascher M."/>
            <person name="Fiebig A."/>
        </authorList>
    </citation>
    <scope>NUCLEOTIDE SEQUENCE [LARGE SCALE GENOMIC DNA]</scope>
</reference>
<keyword evidence="2" id="KW-1185">Reference proteome</keyword>
<evidence type="ECO:0000313" key="1">
    <source>
        <dbReference type="EnsemblPlants" id="AVESA.00010b.r2.1AG0023560.1.CDS"/>
    </source>
</evidence>
<name>A0ACD5TB80_AVESA</name>
<organism evidence="1 2">
    <name type="scientific">Avena sativa</name>
    <name type="common">Oat</name>
    <dbReference type="NCBI Taxonomy" id="4498"/>
    <lineage>
        <taxon>Eukaryota</taxon>
        <taxon>Viridiplantae</taxon>
        <taxon>Streptophyta</taxon>
        <taxon>Embryophyta</taxon>
        <taxon>Tracheophyta</taxon>
        <taxon>Spermatophyta</taxon>
        <taxon>Magnoliopsida</taxon>
        <taxon>Liliopsida</taxon>
        <taxon>Poales</taxon>
        <taxon>Poaceae</taxon>
        <taxon>BOP clade</taxon>
        <taxon>Pooideae</taxon>
        <taxon>Poodae</taxon>
        <taxon>Poeae</taxon>
        <taxon>Poeae Chloroplast Group 1 (Aveneae type)</taxon>
        <taxon>Aveninae</taxon>
        <taxon>Avena</taxon>
    </lineage>
</organism>
<sequence length="918" mass="103932">MAASLTTGVMEPLLGKLTELLGDDYKKLTGVREQASFLRDELSAMKALLDKMELMDKLDPLAKNWRDHVREMSYDMENCIDDFMHNIDRAQAEPGFVRKVVEFLTTLGRRHKIANQIEELKVLAMEANDRRKRYKIDDCINSSPGVVAIDPRISAIYKEAAGLVGIDGPREELVSWLIDSQKKLKVVSIVGFGGLGKTTLAKQVYDKIEGQFDCKAFVSVSQRPDVKSLLIGLQHKLGMGEPSRAHEVQDIIDPLREYLKHKRYFILVDDLWDHQAWDIISCAFPENSNGSRIVVTTRIDEVALWACHGDRANIYRMKQLEEQDSRRLFVNRVFGPENVCLPQFKEISDEILKKCGGLPLAIITIASLLASHEPRTLREWECIKNSLGSKFATKPTLEEMRGILNLSYMHLPIRLRPCLLYLGMYPEDREIRRNDLVRQWIAEGLVCSSHGVDLEDVAKSYFNELINKSLIQPASTEYGEVVSCRVHDMLLDLILSKSTEDNFISVAYNPEDMARLHSCKYKVRRLSLQSSVGRAKSETLASSMPQVRSYAWFSKSKYTPPLSQFKYLRVLLFEFPIQPYMKVNLTAIGHLFLLRYLKVDALHSEVVLPTEIQGLVHLETLELVCCYTENIPSDITRLANLFHLKLPHCTVLPKEIQNMNSLRTLHCSGMDKSSLEDIKGLSKLTNLIELTLGTPGGVNQCLTLEGVDALMSSVGMLRNLKLLVLYREIESDGLNSPLDTLHDPPPCLEILNLEHWMLDRVPRWIGQLCSLRILSMRLLQLSSVDVRVLGELTSLVEANFDGLYVFQDKVVFSTGLFPVLEKVTFWSDEDLTAYLSFEAGAMPKLQRLTLGFGLEEWMGASPVGMECLPCLQEIKVYLQETSAESSKNVDDVLANVKSAFKSAASVHPRHPSVKFMVY</sequence>
<reference evidence="1" key="2">
    <citation type="submission" date="2025-09" db="UniProtKB">
        <authorList>
            <consortium name="EnsemblPlants"/>
        </authorList>
    </citation>
    <scope>IDENTIFICATION</scope>
</reference>
<dbReference type="Proteomes" id="UP001732700">
    <property type="component" value="Chromosome 1A"/>
</dbReference>
<proteinExistence type="predicted"/>
<protein>
    <submittedName>
        <fullName evidence="1">Uncharacterized protein</fullName>
    </submittedName>
</protein>
<dbReference type="EnsemblPlants" id="AVESA.00010b.r2.1AG0023560.1">
    <property type="protein sequence ID" value="AVESA.00010b.r2.1AG0023560.1.CDS"/>
    <property type="gene ID" value="AVESA.00010b.r2.1AG0023560"/>
</dbReference>
<accession>A0ACD5TB80</accession>